<dbReference type="EMBL" id="CP012669">
    <property type="protein sequence ID" value="ALE17642.1"/>
    <property type="molecule type" value="Genomic_DNA"/>
</dbReference>
<feature type="signal peptide" evidence="8">
    <location>
        <begin position="1"/>
        <end position="25"/>
    </location>
</feature>
<dbReference type="PATRIC" id="fig|361183.4.peg.2324"/>
<feature type="chain" id="PRO_5005789732" evidence="8">
    <location>
        <begin position="26"/>
        <end position="710"/>
    </location>
</feature>
<dbReference type="CDD" id="cd08662">
    <property type="entry name" value="M13"/>
    <property type="match status" value="1"/>
</dbReference>
<evidence type="ECO:0000256" key="4">
    <source>
        <dbReference type="ARBA" id="ARBA00022723"/>
    </source>
</evidence>
<dbReference type="GO" id="GO:0005886">
    <property type="term" value="C:plasma membrane"/>
    <property type="evidence" value="ECO:0007669"/>
    <property type="project" value="TreeGrafter"/>
</dbReference>
<dbReference type="InterPro" id="IPR024079">
    <property type="entry name" value="MetalloPept_cat_dom_sf"/>
</dbReference>
<comment type="similarity">
    <text evidence="2">Belongs to the peptidase M13 family.</text>
</comment>
<dbReference type="Gene3D" id="1.10.1380.10">
    <property type="entry name" value="Neutral endopeptidase , domain2"/>
    <property type="match status" value="1"/>
</dbReference>
<sequence length="710" mass="78126">MIRKTAILGVSAIALSLAAANPALAQDQESEEIQAPLLSYPPMGIDTELLDTSVDPGDDFFAYVNGKWVAETEIPADKSSYGAFHALGEKSQLDVKSLMTQLVEGEGYAAGSTEQRLVDAYNAYMDVDAINAKGLVPAQPYLNEIYAANTLDQMVELFAKPGFSSMVGAGVTVDRKDPESYIVSIGFDGMGLPDRDYYLVDSERNQEIRTKYKEYLSFLFGKLGYEDPAAAAEAVYSFELATAALEWDRVALRNADLTYQKHDRAGILALAGDFPLAKLLEAGGYGDVDRFVTSQVPPTAEEAAEMGLDAKMLSGIGGGLPAFIDLVEKTPVATLQAFMAKNFLDANASILPSDIYDAKFAFFSTTLSGIEQQQPRWKMAINTVQGMLGEQLGKAYAERYFPSENKAAMSELVENLRTALSQSVTEIDWMGEATKEEAQAKLASFNPKIGYPDEFENYEGLTIVADSPLANKMASAEWYKQDNLSKLGKPVDKTEWGILPQTVNAYYNAVFNEIVFPAAILQQPFFALTADPAVNYGAIGAVIGHEMGHGFDDQGSKFDAAGAQRNWWTDEDRANFDKRTTALAGQYDQFCPYDEGKTCVNGKFTLGENIGDVGGLSMAYRAYRLSLDGKEAPVINGLTGDQRFYIAWAQVWRGMVRENYGRQMLQVDPHSPYVARVNYTLRNQDAWYKAFNVTEDDALYLAPEDRVKIW</sequence>
<evidence type="ECO:0000256" key="1">
    <source>
        <dbReference type="ARBA" id="ARBA00001947"/>
    </source>
</evidence>
<proteinExistence type="inferred from homology"/>
<evidence type="ECO:0000256" key="6">
    <source>
        <dbReference type="ARBA" id="ARBA00022833"/>
    </source>
</evidence>
<protein>
    <submittedName>
        <fullName evidence="11">Peptidase M13 family protein</fullName>
    </submittedName>
</protein>
<dbReference type="InterPro" id="IPR018497">
    <property type="entry name" value="Peptidase_M13_C"/>
</dbReference>
<dbReference type="GO" id="GO:0004222">
    <property type="term" value="F:metalloendopeptidase activity"/>
    <property type="evidence" value="ECO:0007669"/>
    <property type="project" value="InterPro"/>
</dbReference>
<dbReference type="InterPro" id="IPR000718">
    <property type="entry name" value="Peptidase_M13"/>
</dbReference>
<feature type="domain" description="Peptidase M13 C-terminal" evidence="9">
    <location>
        <begin position="504"/>
        <end position="707"/>
    </location>
</feature>
<dbReference type="Gene3D" id="3.40.390.10">
    <property type="entry name" value="Collagenase (Catalytic Domain)"/>
    <property type="match status" value="1"/>
</dbReference>
<evidence type="ECO:0000256" key="7">
    <source>
        <dbReference type="ARBA" id="ARBA00023049"/>
    </source>
</evidence>
<dbReference type="OrthoDB" id="9775677at2"/>
<evidence type="ECO:0000259" key="10">
    <source>
        <dbReference type="Pfam" id="PF05649"/>
    </source>
</evidence>
<dbReference type="PANTHER" id="PTHR11733">
    <property type="entry name" value="ZINC METALLOPROTEASE FAMILY M13 NEPRILYSIN-RELATED"/>
    <property type="match status" value="1"/>
</dbReference>
<evidence type="ECO:0000256" key="2">
    <source>
        <dbReference type="ARBA" id="ARBA00007357"/>
    </source>
</evidence>
<dbReference type="STRING" id="361183.AMC99_02367"/>
<keyword evidence="4" id="KW-0479">Metal-binding</keyword>
<keyword evidence="3" id="KW-0645">Protease</keyword>
<dbReference type="Pfam" id="PF05649">
    <property type="entry name" value="Peptidase_M13_N"/>
    <property type="match status" value="1"/>
</dbReference>
<dbReference type="PANTHER" id="PTHR11733:SF167">
    <property type="entry name" value="FI17812P1-RELATED"/>
    <property type="match status" value="1"/>
</dbReference>
<evidence type="ECO:0000259" key="9">
    <source>
        <dbReference type="Pfam" id="PF01431"/>
    </source>
</evidence>
<gene>
    <name evidence="11" type="ORF">AMC99_02367</name>
</gene>
<dbReference type="PRINTS" id="PR00786">
    <property type="entry name" value="NEPRILYSIN"/>
</dbReference>
<evidence type="ECO:0000256" key="5">
    <source>
        <dbReference type="ARBA" id="ARBA00022801"/>
    </source>
</evidence>
<dbReference type="InterPro" id="IPR008753">
    <property type="entry name" value="Peptidase_M13_N"/>
</dbReference>
<dbReference type="KEGG" id="aep:AMC99_02367"/>
<reference evidence="11 12" key="1">
    <citation type="submission" date="2015-09" db="EMBL/GenBank/DDBJ databases">
        <title>Complete genome sequence of a benzo[a]pyrene-degrading bacterium Altererythrobacter epoxidivorans CGMCC 1.7731T.</title>
        <authorList>
            <person name="Li Z."/>
            <person name="Cheng H."/>
            <person name="Huo Y."/>
            <person name="Xu X."/>
        </authorList>
    </citation>
    <scope>NUCLEOTIDE SEQUENCE [LARGE SCALE GENOMIC DNA]</scope>
    <source>
        <strain evidence="11 12">CGMCC 1.7731</strain>
    </source>
</reference>
<dbReference type="RefSeq" id="WP_061926705.1">
    <property type="nucleotide sequence ID" value="NZ_CP012669.1"/>
</dbReference>
<dbReference type="Pfam" id="PF01431">
    <property type="entry name" value="Peptidase_M13"/>
    <property type="match status" value="1"/>
</dbReference>
<feature type="domain" description="Peptidase M13 N-terminal" evidence="10">
    <location>
        <begin position="56"/>
        <end position="452"/>
    </location>
</feature>
<keyword evidence="5" id="KW-0378">Hydrolase</keyword>
<keyword evidence="6" id="KW-0862">Zinc</keyword>
<keyword evidence="7" id="KW-0482">Metalloprotease</keyword>
<dbReference type="PROSITE" id="PS51885">
    <property type="entry name" value="NEPRILYSIN"/>
    <property type="match status" value="1"/>
</dbReference>
<dbReference type="Proteomes" id="UP000057938">
    <property type="component" value="Chromosome"/>
</dbReference>
<evidence type="ECO:0000256" key="3">
    <source>
        <dbReference type="ARBA" id="ARBA00022670"/>
    </source>
</evidence>
<accession>A0A0M3TAU2</accession>
<evidence type="ECO:0000256" key="8">
    <source>
        <dbReference type="SAM" id="SignalP"/>
    </source>
</evidence>
<evidence type="ECO:0000313" key="12">
    <source>
        <dbReference type="Proteomes" id="UP000057938"/>
    </source>
</evidence>
<keyword evidence="8" id="KW-0732">Signal</keyword>
<dbReference type="SUPFAM" id="SSF55486">
    <property type="entry name" value="Metalloproteases ('zincins'), catalytic domain"/>
    <property type="match status" value="1"/>
</dbReference>
<organism evidence="11 12">
    <name type="scientific">Altererythrobacter epoxidivorans</name>
    <dbReference type="NCBI Taxonomy" id="361183"/>
    <lineage>
        <taxon>Bacteria</taxon>
        <taxon>Pseudomonadati</taxon>
        <taxon>Pseudomonadota</taxon>
        <taxon>Alphaproteobacteria</taxon>
        <taxon>Sphingomonadales</taxon>
        <taxon>Erythrobacteraceae</taxon>
        <taxon>Altererythrobacter</taxon>
    </lineage>
</organism>
<dbReference type="InterPro" id="IPR042089">
    <property type="entry name" value="Peptidase_M13_dom_2"/>
</dbReference>
<dbReference type="AlphaFoldDB" id="A0A0M3TAU2"/>
<comment type="cofactor">
    <cofactor evidence="1">
        <name>Zn(2+)</name>
        <dbReference type="ChEBI" id="CHEBI:29105"/>
    </cofactor>
</comment>
<dbReference type="GO" id="GO:0046872">
    <property type="term" value="F:metal ion binding"/>
    <property type="evidence" value="ECO:0007669"/>
    <property type="project" value="UniProtKB-KW"/>
</dbReference>
<name>A0A0M3TAU2_9SPHN</name>
<dbReference type="GO" id="GO:0016485">
    <property type="term" value="P:protein processing"/>
    <property type="evidence" value="ECO:0007669"/>
    <property type="project" value="TreeGrafter"/>
</dbReference>
<keyword evidence="12" id="KW-1185">Reference proteome</keyword>
<evidence type="ECO:0000313" key="11">
    <source>
        <dbReference type="EMBL" id="ALE17642.1"/>
    </source>
</evidence>